<name>I3C4R0_9FLAO</name>
<protein>
    <submittedName>
        <fullName evidence="1">Uncharacterized protein</fullName>
    </submittedName>
</protein>
<dbReference type="RefSeq" id="WP_008611849.1">
    <property type="nucleotide sequence ID" value="NZ_JH651379.1"/>
</dbReference>
<accession>I3C4R0</accession>
<dbReference type="eggNOG" id="ENOG502ZBSC">
    <property type="taxonomic scope" value="Bacteria"/>
</dbReference>
<dbReference type="OrthoDB" id="1048413at2"/>
<evidence type="ECO:0000313" key="2">
    <source>
        <dbReference type="Proteomes" id="UP000004690"/>
    </source>
</evidence>
<dbReference type="EMBL" id="JH651379">
    <property type="protein sequence ID" value="EIJ38603.1"/>
    <property type="molecule type" value="Genomic_DNA"/>
</dbReference>
<sequence length="240" mass="28339">MMKFFNILIFISIVHFSCEQEKIPTNLEFEQKVFYNIFPKLVDLTYYDLRLIPPPPPPSDYLEEKGYDVKKDYKKAYDDWKKSDDYLQRYKAWERERDSIVNDNALIYIAFSDSIAGFDKEDMFELLNHFKNEKLIIDSKNLDFNTGFKVDFNKLKSNNKKLRFKPVSSFPEGSEIWNDKYDLAGVLSFSRILFDKTKSYGVLNAGFMKGRLNGGGLRIFIKKDKKGTWIIDEIKETWIS</sequence>
<reference evidence="1 2" key="1">
    <citation type="submission" date="2012-02" db="EMBL/GenBank/DDBJ databases">
        <title>Improved High-Quality Draft genome of Joostella marina DSM 19592.</title>
        <authorList>
            <consortium name="US DOE Joint Genome Institute (JGI-PGF)"/>
            <person name="Lucas S."/>
            <person name="Copeland A."/>
            <person name="Lapidus A."/>
            <person name="Bruce D."/>
            <person name="Goodwin L."/>
            <person name="Pitluck S."/>
            <person name="Peters L."/>
            <person name="Chertkov O."/>
            <person name="Ovchinnikova G."/>
            <person name="Kyrpides N."/>
            <person name="Mavromatis K."/>
            <person name="Detter J.C."/>
            <person name="Han C."/>
            <person name="Land M."/>
            <person name="Hauser L."/>
            <person name="Markowitz V."/>
            <person name="Cheng J.-F."/>
            <person name="Hugenholtz P."/>
            <person name="Woyke T."/>
            <person name="Wu D."/>
            <person name="Tindall B."/>
            <person name="Brambilla E."/>
            <person name="Klenk H.-P."/>
            <person name="Eisen J.A."/>
        </authorList>
    </citation>
    <scope>NUCLEOTIDE SEQUENCE [LARGE SCALE GENOMIC DNA]</scope>
    <source>
        <strain evidence="1 2">DSM 19592</strain>
    </source>
</reference>
<keyword evidence="2" id="KW-1185">Reference proteome</keyword>
<gene>
    <name evidence="1" type="ORF">JoomaDRAFT_1591</name>
</gene>
<dbReference type="AlphaFoldDB" id="I3C4R0"/>
<proteinExistence type="predicted"/>
<evidence type="ECO:0000313" key="1">
    <source>
        <dbReference type="EMBL" id="EIJ38603.1"/>
    </source>
</evidence>
<organism evidence="1 2">
    <name type="scientific">Galbibacter orientalis DSM 19592</name>
    <dbReference type="NCBI Taxonomy" id="926559"/>
    <lineage>
        <taxon>Bacteria</taxon>
        <taxon>Pseudomonadati</taxon>
        <taxon>Bacteroidota</taxon>
        <taxon>Flavobacteriia</taxon>
        <taxon>Flavobacteriales</taxon>
        <taxon>Flavobacteriaceae</taxon>
        <taxon>Galbibacter</taxon>
    </lineage>
</organism>
<dbReference type="HOGENOM" id="CLU_1227794_0_0_10"/>
<dbReference type="Proteomes" id="UP000004690">
    <property type="component" value="Unassembled WGS sequence"/>
</dbReference>
<dbReference type="STRING" id="926559.JoomaDRAFT_1591"/>